<proteinExistence type="predicted"/>
<protein>
    <submittedName>
        <fullName evidence="1">Uncharacterized protein</fullName>
    </submittedName>
</protein>
<feature type="non-terminal residue" evidence="1">
    <location>
        <position position="50"/>
    </location>
</feature>
<gene>
    <name evidence="1" type="ORF">METZ01_LOCUS114824</name>
</gene>
<sequence>MLMIALVLHVAKPVCQADPTHGSIELRGLHAYPDRESVPAGDVIRFHVSS</sequence>
<dbReference type="AlphaFoldDB" id="A0A381XBJ0"/>
<organism evidence="1">
    <name type="scientific">marine metagenome</name>
    <dbReference type="NCBI Taxonomy" id="408172"/>
    <lineage>
        <taxon>unclassified sequences</taxon>
        <taxon>metagenomes</taxon>
        <taxon>ecological metagenomes</taxon>
    </lineage>
</organism>
<accession>A0A381XBJ0</accession>
<name>A0A381XBJ0_9ZZZZ</name>
<evidence type="ECO:0000313" key="1">
    <source>
        <dbReference type="EMBL" id="SVA61970.1"/>
    </source>
</evidence>
<dbReference type="EMBL" id="UINC01014545">
    <property type="protein sequence ID" value="SVA61970.1"/>
    <property type="molecule type" value="Genomic_DNA"/>
</dbReference>
<reference evidence="1" key="1">
    <citation type="submission" date="2018-05" db="EMBL/GenBank/DDBJ databases">
        <authorList>
            <person name="Lanie J.A."/>
            <person name="Ng W.-L."/>
            <person name="Kazmierczak K.M."/>
            <person name="Andrzejewski T.M."/>
            <person name="Davidsen T.M."/>
            <person name="Wayne K.J."/>
            <person name="Tettelin H."/>
            <person name="Glass J.I."/>
            <person name="Rusch D."/>
            <person name="Podicherti R."/>
            <person name="Tsui H.-C.T."/>
            <person name="Winkler M.E."/>
        </authorList>
    </citation>
    <scope>NUCLEOTIDE SEQUENCE</scope>
</reference>